<protein>
    <recommendedName>
        <fullName evidence="5">Secreted protein</fullName>
    </recommendedName>
</protein>
<feature type="transmembrane region" description="Helical" evidence="1">
    <location>
        <begin position="41"/>
        <end position="61"/>
    </location>
</feature>
<keyword evidence="4" id="KW-1185">Reference proteome</keyword>
<feature type="chain" id="PRO_5020787815" description="Secreted protein" evidence="2">
    <location>
        <begin position="18"/>
        <end position="92"/>
    </location>
</feature>
<evidence type="ECO:0000256" key="2">
    <source>
        <dbReference type="SAM" id="SignalP"/>
    </source>
</evidence>
<keyword evidence="1" id="KW-1133">Transmembrane helix</keyword>
<evidence type="ECO:0000313" key="3">
    <source>
        <dbReference type="EMBL" id="TKW08000.1"/>
    </source>
</evidence>
<evidence type="ECO:0000256" key="1">
    <source>
        <dbReference type="SAM" id="Phobius"/>
    </source>
</evidence>
<proteinExistence type="predicted"/>
<gene>
    <name evidence="3" type="ORF">SEVIR_6G000325v2</name>
</gene>
<dbReference type="AlphaFoldDB" id="A0A4U6TYB4"/>
<dbReference type="EMBL" id="CM016557">
    <property type="protein sequence ID" value="TKW08000.1"/>
    <property type="molecule type" value="Genomic_DNA"/>
</dbReference>
<sequence length="92" mass="10751">MPLLLFSYFSILLRVLARPCCACFWPVVPVLNDSYFSDSYFYAYVSPSICVCIWVCVYLNMHMECAHCHIYPRKTCASQFLAHFNMLIVIYS</sequence>
<name>A0A4U6TYB4_SETVI</name>
<dbReference type="Proteomes" id="UP000298652">
    <property type="component" value="Chromosome 6"/>
</dbReference>
<feature type="signal peptide" evidence="2">
    <location>
        <begin position="1"/>
        <end position="17"/>
    </location>
</feature>
<keyword evidence="1" id="KW-0812">Transmembrane</keyword>
<evidence type="ECO:0000313" key="4">
    <source>
        <dbReference type="Proteomes" id="UP000298652"/>
    </source>
</evidence>
<accession>A0A4U6TYB4</accession>
<evidence type="ECO:0008006" key="5">
    <source>
        <dbReference type="Google" id="ProtNLM"/>
    </source>
</evidence>
<keyword evidence="1" id="KW-0472">Membrane</keyword>
<dbReference type="Gramene" id="TKW08000">
    <property type="protein sequence ID" value="TKW08000"/>
    <property type="gene ID" value="SEVIR_6G000325v2"/>
</dbReference>
<keyword evidence="2" id="KW-0732">Signal</keyword>
<reference evidence="3" key="1">
    <citation type="submission" date="2019-03" db="EMBL/GenBank/DDBJ databases">
        <title>WGS assembly of Setaria viridis.</title>
        <authorList>
            <person name="Huang P."/>
            <person name="Jenkins J."/>
            <person name="Grimwood J."/>
            <person name="Barry K."/>
            <person name="Healey A."/>
            <person name="Mamidi S."/>
            <person name="Sreedasyam A."/>
            <person name="Shu S."/>
            <person name="Feldman M."/>
            <person name="Wu J."/>
            <person name="Yu Y."/>
            <person name="Chen C."/>
            <person name="Johnson J."/>
            <person name="Rokhsar D."/>
            <person name="Baxter I."/>
            <person name="Schmutz J."/>
            <person name="Brutnell T."/>
            <person name="Kellogg E."/>
        </authorList>
    </citation>
    <scope>NUCLEOTIDE SEQUENCE [LARGE SCALE GENOMIC DNA]</scope>
</reference>
<organism evidence="3 4">
    <name type="scientific">Setaria viridis</name>
    <name type="common">Green bristlegrass</name>
    <name type="synonym">Setaria italica subsp. viridis</name>
    <dbReference type="NCBI Taxonomy" id="4556"/>
    <lineage>
        <taxon>Eukaryota</taxon>
        <taxon>Viridiplantae</taxon>
        <taxon>Streptophyta</taxon>
        <taxon>Embryophyta</taxon>
        <taxon>Tracheophyta</taxon>
        <taxon>Spermatophyta</taxon>
        <taxon>Magnoliopsida</taxon>
        <taxon>Liliopsida</taxon>
        <taxon>Poales</taxon>
        <taxon>Poaceae</taxon>
        <taxon>PACMAD clade</taxon>
        <taxon>Panicoideae</taxon>
        <taxon>Panicodae</taxon>
        <taxon>Paniceae</taxon>
        <taxon>Cenchrinae</taxon>
        <taxon>Setaria</taxon>
    </lineage>
</organism>